<comment type="caution">
    <text evidence="2">The sequence shown here is derived from an EMBL/GenBank/DDBJ whole genome shotgun (WGS) entry which is preliminary data.</text>
</comment>
<comment type="similarity">
    <text evidence="1">Belongs to the cytochrome P450 family.</text>
</comment>
<dbReference type="GO" id="GO:0020037">
    <property type="term" value="F:heme binding"/>
    <property type="evidence" value="ECO:0007669"/>
    <property type="project" value="InterPro"/>
</dbReference>
<dbReference type="InterPro" id="IPR036396">
    <property type="entry name" value="Cyt_P450_sf"/>
</dbReference>
<evidence type="ECO:0000256" key="1">
    <source>
        <dbReference type="ARBA" id="ARBA00010617"/>
    </source>
</evidence>
<dbReference type="PROSITE" id="PS00086">
    <property type="entry name" value="CYTOCHROME_P450"/>
    <property type="match status" value="1"/>
</dbReference>
<dbReference type="RefSeq" id="WP_150082318.1">
    <property type="nucleotide sequence ID" value="NZ_VWRN01000016.1"/>
</dbReference>
<evidence type="ECO:0000313" key="3">
    <source>
        <dbReference type="Proteomes" id="UP000324324"/>
    </source>
</evidence>
<dbReference type="PANTHER" id="PTHR46696:SF1">
    <property type="entry name" value="CYTOCHROME P450 YJIB-RELATED"/>
    <property type="match status" value="1"/>
</dbReference>
<reference evidence="2 3" key="1">
    <citation type="submission" date="2019-09" db="EMBL/GenBank/DDBJ databases">
        <title>Isolation of a novel species in the genus Cupriavidus from patients with sepsis using whole genome sequencing.</title>
        <authorList>
            <person name="Kweon O.J."/>
            <person name="Lee M.-K."/>
        </authorList>
    </citation>
    <scope>NUCLEOTIDE SEQUENCE [LARGE SCALE GENOMIC DNA]</scope>
    <source>
        <strain evidence="2 3">MKL-01</strain>
    </source>
</reference>
<evidence type="ECO:0000313" key="2">
    <source>
        <dbReference type="EMBL" id="KAA6129780.1"/>
    </source>
</evidence>
<dbReference type="GO" id="GO:0005506">
    <property type="term" value="F:iron ion binding"/>
    <property type="evidence" value="ECO:0007669"/>
    <property type="project" value="InterPro"/>
</dbReference>
<dbReference type="Gene3D" id="1.10.630.10">
    <property type="entry name" value="Cytochrome P450"/>
    <property type="match status" value="1"/>
</dbReference>
<dbReference type="Proteomes" id="UP000324324">
    <property type="component" value="Unassembled WGS sequence"/>
</dbReference>
<dbReference type="GO" id="GO:0016705">
    <property type="term" value="F:oxidoreductase activity, acting on paired donors, with incorporation or reduction of molecular oxygen"/>
    <property type="evidence" value="ECO:0007669"/>
    <property type="project" value="InterPro"/>
</dbReference>
<accession>A0A5M8B793</accession>
<protein>
    <submittedName>
        <fullName evidence="2">Cytochrome P450</fullName>
    </submittedName>
</protein>
<keyword evidence="3" id="KW-1185">Reference proteome</keyword>
<organism evidence="2 3">
    <name type="scientific">Cupriavidus cauae</name>
    <dbReference type="NCBI Taxonomy" id="2608999"/>
    <lineage>
        <taxon>Bacteria</taxon>
        <taxon>Pseudomonadati</taxon>
        <taxon>Pseudomonadota</taxon>
        <taxon>Betaproteobacteria</taxon>
        <taxon>Burkholderiales</taxon>
        <taxon>Burkholderiaceae</taxon>
        <taxon>Cupriavidus</taxon>
    </lineage>
</organism>
<dbReference type="GO" id="GO:0004497">
    <property type="term" value="F:monooxygenase activity"/>
    <property type="evidence" value="ECO:0007669"/>
    <property type="project" value="InterPro"/>
</dbReference>
<sequence length="401" mass="41469">MTLYPTKPPPDPLAAATHPDPYPYYRELARAQPFHRDAMLMLWVAAGPDEVAAVLSHPACRVRPPGQPVPPPLAQSPAGTLFARLIRMNDGPGHAPLKVVLQRQLATLDLNDVRAAASAWARVLAVTHDHGATANRWSSALPVIAIAGLLGFTATDDEATAGRMATQIASFAAAMSPLAGPAEIAAGIEAAAALQAQPLRADTPWTQALREQARTAGVDAAAIAANLLGLMVQSCEATAGLIGNTLLRLARDAAAADDLQATVAGVLRTDPPIHNTRRFMAEDAYVCGVPLRRGDGILVLLAAAAASEGRPASVSANAPVNAPVSAPVSASVSASVYGPPNSGERAWTFGHGAHRCPGDALAATLAEATVAALLARGIEPAALAKAYRYRPSLNARIPHFL</sequence>
<proteinExistence type="inferred from homology"/>
<dbReference type="EMBL" id="VWRN01000016">
    <property type="protein sequence ID" value="KAA6129780.1"/>
    <property type="molecule type" value="Genomic_DNA"/>
</dbReference>
<dbReference type="AlphaFoldDB" id="A0A5M8B793"/>
<gene>
    <name evidence="2" type="ORF">F1599_04420</name>
</gene>
<dbReference type="CDD" id="cd11036">
    <property type="entry name" value="AknT-like"/>
    <property type="match status" value="1"/>
</dbReference>
<dbReference type="PANTHER" id="PTHR46696">
    <property type="entry name" value="P450, PUTATIVE (EUROFUNG)-RELATED"/>
    <property type="match status" value="1"/>
</dbReference>
<dbReference type="InterPro" id="IPR017972">
    <property type="entry name" value="Cyt_P450_CS"/>
</dbReference>
<dbReference type="SUPFAM" id="SSF48264">
    <property type="entry name" value="Cytochrome P450"/>
    <property type="match status" value="1"/>
</dbReference>
<name>A0A5M8B793_9BURK</name>